<dbReference type="STRING" id="338966.Ppro_1074"/>
<dbReference type="Pfam" id="PF00005">
    <property type="entry name" value="ABC_tran"/>
    <property type="match status" value="1"/>
</dbReference>
<accession>A1AMX9</accession>
<evidence type="ECO:0000256" key="2">
    <source>
        <dbReference type="ARBA" id="ARBA00022741"/>
    </source>
</evidence>
<dbReference type="EMBL" id="CP000482">
    <property type="protein sequence ID" value="ABK98699.1"/>
    <property type="molecule type" value="Genomic_DNA"/>
</dbReference>
<keyword evidence="2" id="KW-0547">Nucleotide-binding</keyword>
<keyword evidence="1" id="KW-0813">Transport</keyword>
<dbReference type="InterPro" id="IPR027417">
    <property type="entry name" value="P-loop_NTPase"/>
</dbReference>
<gene>
    <name evidence="5" type="ordered locus">Ppro_1074</name>
</gene>
<evidence type="ECO:0000313" key="6">
    <source>
        <dbReference type="Proteomes" id="UP000006732"/>
    </source>
</evidence>
<evidence type="ECO:0000313" key="5">
    <source>
        <dbReference type="EMBL" id="ABK98699.1"/>
    </source>
</evidence>
<evidence type="ECO:0000259" key="4">
    <source>
        <dbReference type="PROSITE" id="PS50893"/>
    </source>
</evidence>
<dbReference type="GO" id="GO:0005524">
    <property type="term" value="F:ATP binding"/>
    <property type="evidence" value="ECO:0007669"/>
    <property type="project" value="UniProtKB-KW"/>
</dbReference>
<dbReference type="PROSITE" id="PS00211">
    <property type="entry name" value="ABC_TRANSPORTER_1"/>
    <property type="match status" value="1"/>
</dbReference>
<dbReference type="PROSITE" id="PS50893">
    <property type="entry name" value="ABC_TRANSPORTER_2"/>
    <property type="match status" value="1"/>
</dbReference>
<feature type="domain" description="ABC transporter" evidence="4">
    <location>
        <begin position="18"/>
        <end position="256"/>
    </location>
</feature>
<dbReference type="PANTHER" id="PTHR43423:SF1">
    <property type="entry name" value="ABC TRANSPORTER I FAMILY MEMBER 17"/>
    <property type="match status" value="1"/>
</dbReference>
<dbReference type="eggNOG" id="COG1126">
    <property type="taxonomic scope" value="Bacteria"/>
</dbReference>
<dbReference type="GO" id="GO:0016887">
    <property type="term" value="F:ATP hydrolysis activity"/>
    <property type="evidence" value="ECO:0007669"/>
    <property type="project" value="InterPro"/>
</dbReference>
<organism evidence="5 6">
    <name type="scientific">Pelobacter propionicus (strain DSM 2379 / NBRC 103807 / OttBd1)</name>
    <dbReference type="NCBI Taxonomy" id="338966"/>
    <lineage>
        <taxon>Bacteria</taxon>
        <taxon>Pseudomonadati</taxon>
        <taxon>Thermodesulfobacteriota</taxon>
        <taxon>Desulfuromonadia</taxon>
        <taxon>Desulfuromonadales</taxon>
        <taxon>Desulfuromonadaceae</taxon>
        <taxon>Pelobacter</taxon>
    </lineage>
</organism>
<dbReference type="InterPro" id="IPR017871">
    <property type="entry name" value="ABC_transporter-like_CS"/>
</dbReference>
<keyword evidence="3 5" id="KW-0067">ATP-binding</keyword>
<dbReference type="KEGG" id="ppd:Ppro_1074"/>
<proteinExistence type="predicted"/>
<name>A1AMX9_PELPD</name>
<evidence type="ECO:0000256" key="3">
    <source>
        <dbReference type="ARBA" id="ARBA00022840"/>
    </source>
</evidence>
<protein>
    <submittedName>
        <fullName evidence="5">Phosphate ABC transporter ATP-binding protein, PhoT family</fullName>
    </submittedName>
</protein>
<dbReference type="SMART" id="SM00382">
    <property type="entry name" value="AAA"/>
    <property type="match status" value="1"/>
</dbReference>
<dbReference type="SUPFAM" id="SSF52540">
    <property type="entry name" value="P-loop containing nucleoside triphosphate hydrolases"/>
    <property type="match status" value="1"/>
</dbReference>
<dbReference type="InterPro" id="IPR003439">
    <property type="entry name" value="ABC_transporter-like_ATP-bd"/>
</dbReference>
<dbReference type="Gene3D" id="3.40.50.300">
    <property type="entry name" value="P-loop containing nucleotide triphosphate hydrolases"/>
    <property type="match status" value="1"/>
</dbReference>
<sequence>MATAIPLKRTDRRANVMLRLEGIGIVRRETDGTERRILDDVHCYAHSAQITTIVGPSGGGKSSLIRLINRLDDPTSGTIRLNGTDISQLDPLELRGQVAMAQQKPFMFEGTVLDNLQRPFNYRKQTPPQADTPDLLHSLELARIPVTLLKRDARTLSLGEQQRVALCRALLTKPVLLLLDEPTSALDRPTADHLATTFREICHRERLAIMLVTHDLRLAEQVSDYLYYLEEGRIREEGEPAELFSTPRSEELRRFLGKPEREGSH</sequence>
<dbReference type="InterPro" id="IPR003593">
    <property type="entry name" value="AAA+_ATPase"/>
</dbReference>
<dbReference type="HOGENOM" id="CLU_000604_1_22_7"/>
<keyword evidence="6" id="KW-1185">Reference proteome</keyword>
<dbReference type="Proteomes" id="UP000006732">
    <property type="component" value="Chromosome"/>
</dbReference>
<evidence type="ECO:0000256" key="1">
    <source>
        <dbReference type="ARBA" id="ARBA00022448"/>
    </source>
</evidence>
<dbReference type="PANTHER" id="PTHR43423">
    <property type="entry name" value="ABC TRANSPORTER I FAMILY MEMBER 17"/>
    <property type="match status" value="1"/>
</dbReference>
<dbReference type="RefSeq" id="WP_011735003.1">
    <property type="nucleotide sequence ID" value="NC_008609.1"/>
</dbReference>
<reference evidence="5 6" key="1">
    <citation type="submission" date="2006-10" db="EMBL/GenBank/DDBJ databases">
        <title>Complete sequence of chromosome of Pelobacter propionicus DSM 2379.</title>
        <authorList>
            <consortium name="US DOE Joint Genome Institute"/>
            <person name="Copeland A."/>
            <person name="Lucas S."/>
            <person name="Lapidus A."/>
            <person name="Barry K."/>
            <person name="Detter J.C."/>
            <person name="Glavina del Rio T."/>
            <person name="Hammon N."/>
            <person name="Israni S."/>
            <person name="Dalin E."/>
            <person name="Tice H."/>
            <person name="Pitluck S."/>
            <person name="Saunders E."/>
            <person name="Brettin T."/>
            <person name="Bruce D."/>
            <person name="Han C."/>
            <person name="Tapia R."/>
            <person name="Schmutz J."/>
            <person name="Larimer F."/>
            <person name="Land M."/>
            <person name="Hauser L."/>
            <person name="Kyrpides N."/>
            <person name="Kim E."/>
            <person name="Lovley D."/>
            <person name="Richardson P."/>
        </authorList>
    </citation>
    <scope>NUCLEOTIDE SEQUENCE [LARGE SCALE GENOMIC DNA]</scope>
    <source>
        <strain evidence="6">DSM 2379 / NBRC 103807 / OttBd1</strain>
    </source>
</reference>
<dbReference type="AlphaFoldDB" id="A1AMX9"/>